<sequence>MLADVRKNRDFYLYATAIMLPVIAQQLISALFNFADNFMVGLLGAASLAGVSVANKPYTVFLCLLFGFTGAGGILIAQYYGARERRTMQQLFGLQVMGGLAIGVIFFLALHFFPRQIMGAFVTDPQTMRAGLDYLSVIKWSYIPTGVSLACMHALRALGRNRMPMIAGFVTMLVNIALNSLLIFGLLGFPRLEERGAALATLIARLVEMGFYLYVLQRQKTPFTRDVGSFRHLPRRVLGTFVRKGVPLTANEVLWTGGQMIFFWTYAHVQEYALPAISLLDQTTTLIYVLTAGMSSAASAIIGQTLGAGDIARAKEQARRLLRLASMLGAACLVLGCALAFVVPAAYGTLNADLREMATQMILVQAVLVIANALYMTTFSVLRAGGDTRSAVMLDSGYMWVVVVPAALLCAFVLPAVGRPDVRIAFVVVQVLMNAKIFWALAVLRLGRWANNMTRKN</sequence>
<dbReference type="GO" id="GO:0042910">
    <property type="term" value="F:xenobiotic transmembrane transporter activity"/>
    <property type="evidence" value="ECO:0007669"/>
    <property type="project" value="InterPro"/>
</dbReference>
<gene>
    <name evidence="14" type="ORF">IAB73_10890</name>
</gene>
<feature type="transmembrane region" description="Helical" evidence="13">
    <location>
        <begin position="424"/>
        <end position="447"/>
    </location>
</feature>
<feature type="transmembrane region" description="Helical" evidence="13">
    <location>
        <begin position="321"/>
        <end position="342"/>
    </location>
</feature>
<dbReference type="InterPro" id="IPR048279">
    <property type="entry name" value="MdtK-like"/>
</dbReference>
<dbReference type="InterPro" id="IPR050222">
    <property type="entry name" value="MATE_MdtK"/>
</dbReference>
<keyword evidence="8 13" id="KW-0812">Transmembrane</keyword>
<dbReference type="PANTHER" id="PTHR43298:SF2">
    <property type="entry name" value="FMN_FAD EXPORTER YEEO-RELATED"/>
    <property type="match status" value="1"/>
</dbReference>
<protein>
    <recommendedName>
        <fullName evidence="4">Probable multidrug resistance protein NorM</fullName>
    </recommendedName>
    <alternativeName>
        <fullName evidence="12">Multidrug-efflux transporter</fullName>
    </alternativeName>
</protein>
<evidence type="ECO:0000256" key="12">
    <source>
        <dbReference type="ARBA" id="ARBA00031636"/>
    </source>
</evidence>
<evidence type="ECO:0000313" key="15">
    <source>
        <dbReference type="Proteomes" id="UP000886887"/>
    </source>
</evidence>
<comment type="function">
    <text evidence="1">Multidrug efflux pump.</text>
</comment>
<evidence type="ECO:0000256" key="5">
    <source>
        <dbReference type="ARBA" id="ARBA00022448"/>
    </source>
</evidence>
<dbReference type="NCBIfam" id="TIGR00797">
    <property type="entry name" value="matE"/>
    <property type="match status" value="1"/>
</dbReference>
<keyword evidence="10" id="KW-0406">Ion transport</keyword>
<dbReference type="PIRSF" id="PIRSF006603">
    <property type="entry name" value="DinF"/>
    <property type="match status" value="1"/>
</dbReference>
<evidence type="ECO:0000256" key="8">
    <source>
        <dbReference type="ARBA" id="ARBA00022692"/>
    </source>
</evidence>
<feature type="transmembrane region" description="Helical" evidence="13">
    <location>
        <begin position="362"/>
        <end position="385"/>
    </location>
</feature>
<feature type="transmembrane region" description="Helical" evidence="13">
    <location>
        <begin position="196"/>
        <end position="215"/>
    </location>
</feature>
<name>A0A9D0ZBV4_9FIRM</name>
<keyword evidence="7" id="KW-1003">Cell membrane</keyword>
<evidence type="ECO:0000256" key="13">
    <source>
        <dbReference type="SAM" id="Phobius"/>
    </source>
</evidence>
<feature type="transmembrane region" description="Helical" evidence="13">
    <location>
        <begin position="245"/>
        <end position="266"/>
    </location>
</feature>
<evidence type="ECO:0000256" key="2">
    <source>
        <dbReference type="ARBA" id="ARBA00004651"/>
    </source>
</evidence>
<evidence type="ECO:0000256" key="6">
    <source>
        <dbReference type="ARBA" id="ARBA00022449"/>
    </source>
</evidence>
<organism evidence="14 15">
    <name type="scientific">Candidatus Onthenecus intestinigallinarum</name>
    <dbReference type="NCBI Taxonomy" id="2840875"/>
    <lineage>
        <taxon>Bacteria</taxon>
        <taxon>Bacillati</taxon>
        <taxon>Bacillota</taxon>
        <taxon>Clostridia</taxon>
        <taxon>Eubacteriales</taxon>
        <taxon>Candidatus Onthenecus</taxon>
    </lineage>
</organism>
<feature type="transmembrane region" description="Helical" evidence="13">
    <location>
        <begin position="397"/>
        <end position="418"/>
    </location>
</feature>
<accession>A0A9D0ZBV4</accession>
<evidence type="ECO:0000256" key="9">
    <source>
        <dbReference type="ARBA" id="ARBA00022989"/>
    </source>
</evidence>
<dbReference type="InterPro" id="IPR002528">
    <property type="entry name" value="MATE_fam"/>
</dbReference>
<feature type="transmembrane region" description="Helical" evidence="13">
    <location>
        <begin position="286"/>
        <end position="309"/>
    </location>
</feature>
<dbReference type="GO" id="GO:0006811">
    <property type="term" value="P:monoatomic ion transport"/>
    <property type="evidence" value="ECO:0007669"/>
    <property type="project" value="UniProtKB-KW"/>
</dbReference>
<evidence type="ECO:0000256" key="3">
    <source>
        <dbReference type="ARBA" id="ARBA00010199"/>
    </source>
</evidence>
<dbReference type="GO" id="GO:0015297">
    <property type="term" value="F:antiporter activity"/>
    <property type="evidence" value="ECO:0007669"/>
    <property type="project" value="UniProtKB-KW"/>
</dbReference>
<dbReference type="EMBL" id="DVFJ01000037">
    <property type="protein sequence ID" value="HIQ72699.1"/>
    <property type="molecule type" value="Genomic_DNA"/>
</dbReference>
<proteinExistence type="inferred from homology"/>
<feature type="transmembrane region" description="Helical" evidence="13">
    <location>
        <begin position="12"/>
        <end position="35"/>
    </location>
</feature>
<dbReference type="AlphaFoldDB" id="A0A9D0ZBV4"/>
<keyword evidence="9 13" id="KW-1133">Transmembrane helix</keyword>
<evidence type="ECO:0000256" key="1">
    <source>
        <dbReference type="ARBA" id="ARBA00003408"/>
    </source>
</evidence>
<dbReference type="Proteomes" id="UP000886887">
    <property type="component" value="Unassembled WGS sequence"/>
</dbReference>
<evidence type="ECO:0000256" key="7">
    <source>
        <dbReference type="ARBA" id="ARBA00022475"/>
    </source>
</evidence>
<comment type="subcellular location">
    <subcellularLocation>
        <location evidence="2">Cell membrane</location>
        <topology evidence="2">Multi-pass membrane protein</topology>
    </subcellularLocation>
</comment>
<reference evidence="14" key="1">
    <citation type="submission" date="2020-10" db="EMBL/GenBank/DDBJ databases">
        <authorList>
            <person name="Gilroy R."/>
        </authorList>
    </citation>
    <scope>NUCLEOTIDE SEQUENCE</scope>
    <source>
        <strain evidence="14">ChiSxjej2B14-6234</strain>
    </source>
</reference>
<evidence type="ECO:0000313" key="14">
    <source>
        <dbReference type="EMBL" id="HIQ72699.1"/>
    </source>
</evidence>
<reference evidence="14" key="2">
    <citation type="journal article" date="2021" name="PeerJ">
        <title>Extensive microbial diversity within the chicken gut microbiome revealed by metagenomics and culture.</title>
        <authorList>
            <person name="Gilroy R."/>
            <person name="Ravi A."/>
            <person name="Getino M."/>
            <person name="Pursley I."/>
            <person name="Horton D.L."/>
            <person name="Alikhan N.F."/>
            <person name="Baker D."/>
            <person name="Gharbi K."/>
            <person name="Hall N."/>
            <person name="Watson M."/>
            <person name="Adriaenssens E.M."/>
            <person name="Foster-Nyarko E."/>
            <person name="Jarju S."/>
            <person name="Secka A."/>
            <person name="Antonio M."/>
            <person name="Oren A."/>
            <person name="Chaudhuri R.R."/>
            <person name="La Ragione R."/>
            <person name="Hildebrand F."/>
            <person name="Pallen M.J."/>
        </authorList>
    </citation>
    <scope>NUCLEOTIDE SEQUENCE</scope>
    <source>
        <strain evidence="14">ChiSxjej2B14-6234</strain>
    </source>
</reference>
<evidence type="ECO:0000256" key="11">
    <source>
        <dbReference type="ARBA" id="ARBA00023136"/>
    </source>
</evidence>
<keyword evidence="11 13" id="KW-0472">Membrane</keyword>
<keyword evidence="6" id="KW-0050">Antiport</keyword>
<feature type="transmembrane region" description="Helical" evidence="13">
    <location>
        <begin position="58"/>
        <end position="80"/>
    </location>
</feature>
<keyword evidence="5" id="KW-0813">Transport</keyword>
<feature type="transmembrane region" description="Helical" evidence="13">
    <location>
        <begin position="134"/>
        <end position="155"/>
    </location>
</feature>
<comment type="caution">
    <text evidence="14">The sequence shown here is derived from an EMBL/GenBank/DDBJ whole genome shotgun (WGS) entry which is preliminary data.</text>
</comment>
<comment type="similarity">
    <text evidence="3">Belongs to the multi antimicrobial extrusion (MATE) (TC 2.A.66.1) family.</text>
</comment>
<dbReference type="GO" id="GO:0005886">
    <property type="term" value="C:plasma membrane"/>
    <property type="evidence" value="ECO:0007669"/>
    <property type="project" value="UniProtKB-SubCell"/>
</dbReference>
<dbReference type="Pfam" id="PF01554">
    <property type="entry name" value="MatE"/>
    <property type="match status" value="2"/>
</dbReference>
<dbReference type="PANTHER" id="PTHR43298">
    <property type="entry name" value="MULTIDRUG RESISTANCE PROTEIN NORM-RELATED"/>
    <property type="match status" value="1"/>
</dbReference>
<feature type="transmembrane region" description="Helical" evidence="13">
    <location>
        <begin position="167"/>
        <end position="190"/>
    </location>
</feature>
<evidence type="ECO:0000256" key="4">
    <source>
        <dbReference type="ARBA" id="ARBA00020268"/>
    </source>
</evidence>
<evidence type="ECO:0000256" key="10">
    <source>
        <dbReference type="ARBA" id="ARBA00023065"/>
    </source>
</evidence>
<feature type="transmembrane region" description="Helical" evidence="13">
    <location>
        <begin position="92"/>
        <end position="114"/>
    </location>
</feature>